<dbReference type="Proteomes" id="UP001310890">
    <property type="component" value="Unassembled WGS sequence"/>
</dbReference>
<dbReference type="EMBL" id="JAVRRL010000013">
    <property type="protein sequence ID" value="KAK5115253.1"/>
    <property type="molecule type" value="Genomic_DNA"/>
</dbReference>
<dbReference type="InterPro" id="IPR040632">
    <property type="entry name" value="Sulfotransfer_4"/>
</dbReference>
<reference evidence="3" key="1">
    <citation type="submission" date="2023-08" db="EMBL/GenBank/DDBJ databases">
        <title>Black Yeasts Isolated from many extreme environments.</title>
        <authorList>
            <person name="Coleine C."/>
            <person name="Stajich J.E."/>
            <person name="Selbmann L."/>
        </authorList>
    </citation>
    <scope>NUCLEOTIDE SEQUENCE</scope>
    <source>
        <strain evidence="3">CCFEE 5401</strain>
    </source>
</reference>
<dbReference type="Pfam" id="PF14269">
    <property type="entry name" value="Arylsulfotran_2"/>
    <property type="match status" value="1"/>
</dbReference>
<dbReference type="AlphaFoldDB" id="A0AAN7YLN9"/>
<dbReference type="PANTHER" id="PTHR35340">
    <property type="entry name" value="PQQ ENZYME REPEAT PROTEIN-RELATED"/>
    <property type="match status" value="1"/>
</dbReference>
<feature type="region of interest" description="Disordered" evidence="1">
    <location>
        <begin position="875"/>
        <end position="895"/>
    </location>
</feature>
<evidence type="ECO:0000313" key="4">
    <source>
        <dbReference type="Proteomes" id="UP001310890"/>
    </source>
</evidence>
<accession>A0AAN7YLN9</accession>
<evidence type="ECO:0000256" key="2">
    <source>
        <dbReference type="SAM" id="Phobius"/>
    </source>
</evidence>
<name>A0AAN7YLN9_9PEZI</name>
<evidence type="ECO:0000256" key="1">
    <source>
        <dbReference type="SAM" id="MobiDB-lite"/>
    </source>
</evidence>
<dbReference type="PANTHER" id="PTHR35340:SF9">
    <property type="entry name" value="ASST-DOMAIN-CONTAINING PROTEIN"/>
    <property type="match status" value="1"/>
</dbReference>
<evidence type="ECO:0000313" key="3">
    <source>
        <dbReference type="EMBL" id="KAK5115253.1"/>
    </source>
</evidence>
<keyword evidence="2" id="KW-1133">Transmembrane helix</keyword>
<gene>
    <name evidence="3" type="ORF">LTR62_001453</name>
</gene>
<dbReference type="InterPro" id="IPR039535">
    <property type="entry name" value="ASST-like"/>
</dbReference>
<feature type="transmembrane region" description="Helical" evidence="2">
    <location>
        <begin position="814"/>
        <end position="834"/>
    </location>
</feature>
<dbReference type="SUPFAM" id="SSF52540">
    <property type="entry name" value="P-loop containing nucleoside triphosphate hydrolases"/>
    <property type="match status" value="1"/>
</dbReference>
<dbReference type="InterPro" id="IPR053143">
    <property type="entry name" value="Arylsulfate_ST"/>
</dbReference>
<dbReference type="Gene3D" id="3.40.50.300">
    <property type="entry name" value="P-loop containing nucleotide triphosphate hydrolases"/>
    <property type="match status" value="1"/>
</dbReference>
<protein>
    <submittedName>
        <fullName evidence="3">Uncharacterized protein</fullName>
    </submittedName>
</protein>
<proteinExistence type="predicted"/>
<organism evidence="3 4">
    <name type="scientific">Meristemomyces frigidus</name>
    <dbReference type="NCBI Taxonomy" id="1508187"/>
    <lineage>
        <taxon>Eukaryota</taxon>
        <taxon>Fungi</taxon>
        <taxon>Dikarya</taxon>
        <taxon>Ascomycota</taxon>
        <taxon>Pezizomycotina</taxon>
        <taxon>Dothideomycetes</taxon>
        <taxon>Dothideomycetidae</taxon>
        <taxon>Mycosphaerellales</taxon>
        <taxon>Teratosphaeriaceae</taxon>
        <taxon>Meristemomyces</taxon>
    </lineage>
</organism>
<keyword evidence="2" id="KW-0472">Membrane</keyword>
<dbReference type="InterPro" id="IPR027417">
    <property type="entry name" value="P-loop_NTPase"/>
</dbReference>
<feature type="compositionally biased region" description="Gly residues" evidence="1">
    <location>
        <begin position="886"/>
        <end position="895"/>
    </location>
</feature>
<sequence length="895" mass="100415">MASQPYTPKPVTDIFTSTDTAINRRECRRTVPMRVLALGLGRTGTASLRTALKELGFDDCYHMMSASVENPPDCLMWSDALAAKYDGKGTFGREQWDQLFGHCQAICDWPCVAFAKELIEAYPEAKVLVTTRDVDSWHASTMKTVHWRATEPELKLVAKFDWAASMYQPMLSRFWTCFWEGDFEKNGKRRFREYYEEIRELVPAENLLEYKMGEGWQPLCDFLDVPVPEGKKFPRTNDTDGFVDRCRRRNRMQMLNVVFRATVRPDIHAPIIDLTILRPELVTPGYIFLAPYRNVDPGPYIYDNWGNLVWSYAGEAGPKTAHVPRVCSYKGSEHICFFEGEQHQGFARGHGVILDRNYRVVKTVDSAGAGASADMHEFKMTPYSNGTSVLMTVYQPRQYDLTLNPRFNVERGMGWAVEGVFQEIEIETGKVLFEWRSLDHVDPSLSWTMPGSTDTSGDGLTEDTPWDYFHLNSVDKNIEGDYLISARHVSAIYKLSGDDGRIIWQMGGNSPTITTTNFVFSYQHHARWLSENATHTTLSFFDNASNGFNTSNEFSHGWIVAIDHVAGTATKTREWGAPEPEGGLLSGSQGSMQMLPNGGCHIGWGEHAHFSEHTADGSAVMYGKLADRDSNVMIYRSNKYNWTGLPPTNPAIWTYSRTGETMAFYVSWNGATEIDRWSFYTADSANGDFTYFTTVRKTGFETEHYADSMRDWSFAEALDKHGRVLGSSVIARTFRPNQLLAPFCNDRGCDQAERPPDEKLVPYEAEVLLNPDYLSPNRGFETSNYYMDDPVNDTDTHHPESAVNNEERGRGRDIFLVIVGALMGFGIMTVGLVLRSHGALKSLEPLAEGVGRKTVEMAESVSRSVRGSSGVLGGYARVAGQEDGPRVGGRGSGLA</sequence>
<keyword evidence="2" id="KW-0812">Transmembrane</keyword>
<dbReference type="Pfam" id="PF17784">
    <property type="entry name" value="Sulfotransfer_4"/>
    <property type="match status" value="1"/>
</dbReference>
<comment type="caution">
    <text evidence="3">The sequence shown here is derived from an EMBL/GenBank/DDBJ whole genome shotgun (WGS) entry which is preliminary data.</text>
</comment>